<keyword evidence="2" id="KW-0456">Lyase</keyword>
<accession>E0RW35</accession>
<evidence type="ECO:0000259" key="1">
    <source>
        <dbReference type="Pfam" id="PF16363"/>
    </source>
</evidence>
<organism evidence="2 3">
    <name type="scientific">Butyrivibrio proteoclasticus (strain ATCC 51982 / DSM 14932 / B316)</name>
    <name type="common">Clostridium proteoclasticum</name>
    <dbReference type="NCBI Taxonomy" id="515622"/>
    <lineage>
        <taxon>Bacteria</taxon>
        <taxon>Bacillati</taxon>
        <taxon>Bacillota</taxon>
        <taxon>Clostridia</taxon>
        <taxon>Lachnospirales</taxon>
        <taxon>Lachnospiraceae</taxon>
        <taxon>Butyrivibrio</taxon>
    </lineage>
</organism>
<dbReference type="Gene3D" id="3.40.50.720">
    <property type="entry name" value="NAD(P)-binding Rossmann-like Domain"/>
    <property type="match status" value="1"/>
</dbReference>
<gene>
    <name evidence="2" type="primary">gmd1</name>
    <name evidence="2" type="ordered locus">bpr_I0151</name>
</gene>
<keyword evidence="3" id="KW-1185">Reference proteome</keyword>
<dbReference type="eggNOG" id="COG1089">
    <property type="taxonomic scope" value="Bacteria"/>
</dbReference>
<sequence length="311" mass="35089">MKKALIFGMDGFVGKYMAEELIQNGYEVYACSRFGNHDHPYDGWYSCDLNSTDQVKNVIAEVGPTHVINLAGQSNVGISWRIPKLTIETNVCGAINIIEAVHECDLNISILMIGSSEEYGVSDTDLSEDSLLNASNPYGISKMMLERFCEIYRKRYGMKLHYVRPFNHTGVGQNDNFVIPSWCKQVAAISKSGKPGCMFVGNLDIVRDFSNVKDIVRAYRLIIESDDSEIVYNVGSGNCIPLKEILNHVISLCDQEITVQVDPKLLRPIENPYICCNASLLRKRLGWEPQYDIRRTVEEIYGYFIEKTSKG</sequence>
<dbReference type="KEGG" id="bpb:bpr_I0151"/>
<feature type="domain" description="NAD(P)-binding" evidence="1">
    <location>
        <begin position="5"/>
        <end position="299"/>
    </location>
</feature>
<dbReference type="Gene3D" id="3.90.25.10">
    <property type="entry name" value="UDP-galactose 4-epimerase, domain 1"/>
    <property type="match status" value="1"/>
</dbReference>
<evidence type="ECO:0000313" key="3">
    <source>
        <dbReference type="Proteomes" id="UP000001299"/>
    </source>
</evidence>
<dbReference type="HOGENOM" id="CLU_007383_1_7_9"/>
<dbReference type="EC" id="4.2.1.47" evidence="2"/>
<dbReference type="InterPro" id="IPR036291">
    <property type="entry name" value="NAD(P)-bd_dom_sf"/>
</dbReference>
<dbReference type="EMBL" id="CP001810">
    <property type="protein sequence ID" value="ADL32901.1"/>
    <property type="molecule type" value="Genomic_DNA"/>
</dbReference>
<dbReference type="InterPro" id="IPR016040">
    <property type="entry name" value="NAD(P)-bd_dom"/>
</dbReference>
<reference evidence="2 3" key="1">
    <citation type="journal article" date="2010" name="PLoS ONE">
        <title>The glycobiome of the rumen bacterium Butyrivibrio proteoclasticus B316(T) highlights adaptation to a polysaccharide-rich environment.</title>
        <authorList>
            <person name="Kelly W.J."/>
            <person name="Leahy S.C."/>
            <person name="Altermann E."/>
            <person name="Yeoman C.J."/>
            <person name="Dunne J.C."/>
            <person name="Kong Z."/>
            <person name="Pacheco D.M."/>
            <person name="Li D."/>
            <person name="Noel S.J."/>
            <person name="Moon C.D."/>
            <person name="Cookson A.L."/>
            <person name="Attwood G.T."/>
        </authorList>
    </citation>
    <scope>NUCLEOTIDE SEQUENCE [LARGE SCALE GENOMIC DNA]</scope>
    <source>
        <strain evidence="3">ATCC 51982 / DSM 14932 / B316</strain>
    </source>
</reference>
<dbReference type="GO" id="GO:0008446">
    <property type="term" value="F:GDP-mannose 4,6-dehydratase activity"/>
    <property type="evidence" value="ECO:0007669"/>
    <property type="project" value="UniProtKB-EC"/>
</dbReference>
<dbReference type="PANTHER" id="PTHR43000">
    <property type="entry name" value="DTDP-D-GLUCOSE 4,6-DEHYDRATASE-RELATED"/>
    <property type="match status" value="1"/>
</dbReference>
<dbReference type="Pfam" id="PF16363">
    <property type="entry name" value="GDP_Man_Dehyd"/>
    <property type="match status" value="1"/>
</dbReference>
<dbReference type="STRING" id="515622.bpr_I0151"/>
<dbReference type="AlphaFoldDB" id="E0RW35"/>
<dbReference type="RefSeq" id="WP_013279560.1">
    <property type="nucleotide sequence ID" value="NC_014387.1"/>
</dbReference>
<proteinExistence type="predicted"/>
<dbReference type="SUPFAM" id="SSF51735">
    <property type="entry name" value="NAD(P)-binding Rossmann-fold domains"/>
    <property type="match status" value="1"/>
</dbReference>
<protein>
    <submittedName>
        <fullName evidence="2">GDP-mannose 4,6-dehydratase Gmd1</fullName>
        <ecNumber evidence="2">4.2.1.47</ecNumber>
    </submittedName>
</protein>
<dbReference type="Proteomes" id="UP000001299">
    <property type="component" value="Chromosome 1"/>
</dbReference>
<name>E0RW35_BUTPB</name>
<evidence type="ECO:0000313" key="2">
    <source>
        <dbReference type="EMBL" id="ADL32901.1"/>
    </source>
</evidence>